<reference evidence="4" key="1">
    <citation type="submission" date="2025-08" db="UniProtKB">
        <authorList>
            <consortium name="RefSeq"/>
        </authorList>
    </citation>
    <scope>IDENTIFICATION</scope>
</reference>
<dbReference type="SUPFAM" id="SSF57603">
    <property type="entry name" value="FnI-like domain"/>
    <property type="match status" value="1"/>
</dbReference>
<dbReference type="KEGG" id="bgt:106054435"/>
<dbReference type="PROSITE" id="PS50184">
    <property type="entry name" value="VWFC_2"/>
    <property type="match status" value="1"/>
</dbReference>
<dbReference type="Pfam" id="PF23334">
    <property type="entry name" value="VWC2L_2nd"/>
    <property type="match status" value="1"/>
</dbReference>
<evidence type="ECO:0000313" key="4">
    <source>
        <dbReference type="RefSeq" id="XP_013065744.2"/>
    </source>
</evidence>
<evidence type="ECO:0000256" key="1">
    <source>
        <dbReference type="SAM" id="SignalP"/>
    </source>
</evidence>
<dbReference type="AlphaFoldDB" id="A0A9U8DXK8"/>
<proteinExistence type="predicted"/>
<gene>
    <name evidence="4" type="primary">LOC106054435</name>
</gene>
<dbReference type="RefSeq" id="XP_013065744.2">
    <property type="nucleotide sequence ID" value="XM_013210290.2"/>
</dbReference>
<dbReference type="SMART" id="SM00214">
    <property type="entry name" value="VWC"/>
    <property type="match status" value="1"/>
</dbReference>
<name>A0A9U8DXK8_BIOGL</name>
<feature type="signal peptide" evidence="1">
    <location>
        <begin position="1"/>
        <end position="20"/>
    </location>
</feature>
<organism evidence="3 4">
    <name type="scientific">Biomphalaria glabrata</name>
    <name type="common">Bloodfluke planorb</name>
    <name type="synonym">Freshwater snail</name>
    <dbReference type="NCBI Taxonomy" id="6526"/>
    <lineage>
        <taxon>Eukaryota</taxon>
        <taxon>Metazoa</taxon>
        <taxon>Spiralia</taxon>
        <taxon>Lophotrochozoa</taxon>
        <taxon>Mollusca</taxon>
        <taxon>Gastropoda</taxon>
        <taxon>Heterobranchia</taxon>
        <taxon>Euthyneura</taxon>
        <taxon>Panpulmonata</taxon>
        <taxon>Hygrophila</taxon>
        <taxon>Lymnaeoidea</taxon>
        <taxon>Planorbidae</taxon>
        <taxon>Biomphalaria</taxon>
    </lineage>
</organism>
<dbReference type="OrthoDB" id="6135002at2759"/>
<feature type="domain" description="VWFC" evidence="2">
    <location>
        <begin position="24"/>
        <end position="82"/>
    </location>
</feature>
<sequence length="91" mass="9513">MKTILYVLFVLACGAVPVVSVPLSTCVTSSGLHIADGYTFKATPCEFCTCHIGHLTCGVQDCALPNCESYTTPPGQCCPVCQSVKDSVPAI</sequence>
<evidence type="ECO:0000313" key="3">
    <source>
        <dbReference type="Proteomes" id="UP001165740"/>
    </source>
</evidence>
<dbReference type="Proteomes" id="UP001165740">
    <property type="component" value="Chromosome 10"/>
</dbReference>
<protein>
    <submittedName>
        <fullName evidence="4">Cysteine-rich motor neuron 1 protein-like</fullName>
    </submittedName>
</protein>
<keyword evidence="1" id="KW-0732">Signal</keyword>
<feature type="chain" id="PRO_5040947649" evidence="1">
    <location>
        <begin position="21"/>
        <end position="91"/>
    </location>
</feature>
<evidence type="ECO:0000259" key="2">
    <source>
        <dbReference type="PROSITE" id="PS50184"/>
    </source>
</evidence>
<dbReference type="InterPro" id="IPR001007">
    <property type="entry name" value="VWF_dom"/>
</dbReference>
<dbReference type="GeneID" id="106054435"/>
<keyword evidence="3" id="KW-1185">Reference proteome</keyword>
<accession>A0A9U8DXK8</accession>
<dbReference type="Gene3D" id="6.20.200.20">
    <property type="match status" value="1"/>
</dbReference>